<dbReference type="SUPFAM" id="SSF46785">
    <property type="entry name" value="Winged helix' DNA-binding domain"/>
    <property type="match status" value="1"/>
</dbReference>
<evidence type="ECO:0000313" key="5">
    <source>
        <dbReference type="Proteomes" id="UP001205998"/>
    </source>
</evidence>
<evidence type="ECO:0000256" key="2">
    <source>
        <dbReference type="PROSITE-ProRule" id="PRU00089"/>
    </source>
</evidence>
<dbReference type="AlphaFoldDB" id="A0AAD5FND0"/>
<dbReference type="InterPro" id="IPR036388">
    <property type="entry name" value="WH-like_DNA-bd_sf"/>
</dbReference>
<evidence type="ECO:0000256" key="1">
    <source>
        <dbReference type="ARBA" id="ARBA00023125"/>
    </source>
</evidence>
<keyword evidence="2" id="KW-0539">Nucleus</keyword>
<keyword evidence="5" id="KW-1185">Reference proteome</keyword>
<dbReference type="PANTHER" id="PTHR47316:SF1">
    <property type="entry name" value="FORKHEAD BOX PROTEIN H1"/>
    <property type="match status" value="1"/>
</dbReference>
<evidence type="ECO:0000313" key="4">
    <source>
        <dbReference type="EMBL" id="KAI5621852.1"/>
    </source>
</evidence>
<protein>
    <recommendedName>
        <fullName evidence="3">Fork-head domain-containing protein</fullName>
    </recommendedName>
</protein>
<dbReference type="Proteomes" id="UP001205998">
    <property type="component" value="Unassembled WGS sequence"/>
</dbReference>
<dbReference type="Pfam" id="PF00250">
    <property type="entry name" value="Forkhead"/>
    <property type="match status" value="1"/>
</dbReference>
<dbReference type="Gene3D" id="1.10.10.10">
    <property type="entry name" value="Winged helix-like DNA-binding domain superfamily/Winged helix DNA-binding domain"/>
    <property type="match status" value="1"/>
</dbReference>
<dbReference type="GO" id="GO:0043565">
    <property type="term" value="F:sequence-specific DNA binding"/>
    <property type="evidence" value="ECO:0007669"/>
    <property type="project" value="InterPro"/>
</dbReference>
<dbReference type="PROSITE" id="PS50039">
    <property type="entry name" value="FORK_HEAD_3"/>
    <property type="match status" value="1"/>
</dbReference>
<gene>
    <name evidence="4" type="ORF">C0J50_18609</name>
</gene>
<keyword evidence="1 2" id="KW-0238">DNA-binding</keyword>
<dbReference type="GO" id="GO:0005634">
    <property type="term" value="C:nucleus"/>
    <property type="evidence" value="ECO:0007669"/>
    <property type="project" value="UniProtKB-SubCell"/>
</dbReference>
<comment type="caution">
    <text evidence="4">The sequence shown here is derived from an EMBL/GenBank/DDBJ whole genome shotgun (WGS) entry which is preliminary data.</text>
</comment>
<dbReference type="PANTHER" id="PTHR47316">
    <property type="entry name" value="FORKHEAD BOX PROTEIN H1"/>
    <property type="match status" value="1"/>
</dbReference>
<name>A0AAD5FND0_SILAS</name>
<accession>A0AAD5FND0</accession>
<dbReference type="SMART" id="SM00339">
    <property type="entry name" value="FH"/>
    <property type="match status" value="1"/>
</dbReference>
<organism evidence="4 5">
    <name type="scientific">Silurus asotus</name>
    <name type="common">Amur catfish</name>
    <name type="synonym">Parasilurus asotus</name>
    <dbReference type="NCBI Taxonomy" id="30991"/>
    <lineage>
        <taxon>Eukaryota</taxon>
        <taxon>Metazoa</taxon>
        <taxon>Chordata</taxon>
        <taxon>Craniata</taxon>
        <taxon>Vertebrata</taxon>
        <taxon>Euteleostomi</taxon>
        <taxon>Actinopterygii</taxon>
        <taxon>Neopterygii</taxon>
        <taxon>Teleostei</taxon>
        <taxon>Ostariophysi</taxon>
        <taxon>Siluriformes</taxon>
        <taxon>Siluridae</taxon>
        <taxon>Silurus</taxon>
    </lineage>
</organism>
<feature type="domain" description="Fork-head" evidence="3">
    <location>
        <begin position="26"/>
        <end position="106"/>
    </location>
</feature>
<proteinExistence type="predicted"/>
<dbReference type="InterPro" id="IPR052327">
    <property type="entry name" value="Activin_resp_transcr_regulator"/>
</dbReference>
<dbReference type="EMBL" id="MU551628">
    <property type="protein sequence ID" value="KAI5621852.1"/>
    <property type="molecule type" value="Genomic_DNA"/>
</dbReference>
<dbReference type="InterPro" id="IPR001766">
    <property type="entry name" value="Fork_head_dom"/>
</dbReference>
<sequence>MTKTGFGSFQPVLRDHRKYKRHTKGTYIGLVAYVIQDSPDKMLTFKQIMKSLGVFVSGDRKGLENNIRVCLSSNKCFVKVPIDPEYPNAKRNFWRVDEESITPKMLRRHFSDVPGLPPTFLDRKRSAQSASSLPVSSVKIEERPIKFTGPFSIESLLKKDQDTDSLMCLGRENRHYSLYSVCKSVEEASWRKPVQRMDFSSEVHHAMRYSTQFPFNQTVLTKVSSIPLNTHQLTYRQW</sequence>
<dbReference type="InterPro" id="IPR036390">
    <property type="entry name" value="WH_DNA-bd_sf"/>
</dbReference>
<comment type="subcellular location">
    <subcellularLocation>
        <location evidence="2">Nucleus</location>
    </subcellularLocation>
</comment>
<feature type="DNA-binding region" description="Fork-head" evidence="2">
    <location>
        <begin position="26"/>
        <end position="106"/>
    </location>
</feature>
<reference evidence="4" key="1">
    <citation type="submission" date="2018-07" db="EMBL/GenBank/DDBJ databases">
        <title>Comparative genomics of catfishes provides insights into carnivory and benthic adaptation.</title>
        <authorList>
            <person name="Zhang Y."/>
            <person name="Wang D."/>
            <person name="Peng Z."/>
            <person name="Zheng S."/>
            <person name="Shao F."/>
            <person name="Tao W."/>
        </authorList>
    </citation>
    <scope>NUCLEOTIDE SEQUENCE</scope>
    <source>
        <strain evidence="4">Chongqing</strain>
    </source>
</reference>
<dbReference type="GO" id="GO:0003700">
    <property type="term" value="F:DNA-binding transcription factor activity"/>
    <property type="evidence" value="ECO:0007669"/>
    <property type="project" value="InterPro"/>
</dbReference>
<evidence type="ECO:0000259" key="3">
    <source>
        <dbReference type="PROSITE" id="PS50039"/>
    </source>
</evidence>